<evidence type="ECO:0000259" key="5">
    <source>
        <dbReference type="PROSITE" id="PS50977"/>
    </source>
</evidence>
<dbReference type="InterPro" id="IPR041490">
    <property type="entry name" value="KstR2_TetR_C"/>
</dbReference>
<dbReference type="Gene3D" id="1.10.357.10">
    <property type="entry name" value="Tetracycline Repressor, domain 2"/>
    <property type="match status" value="1"/>
</dbReference>
<evidence type="ECO:0000256" key="4">
    <source>
        <dbReference type="PROSITE-ProRule" id="PRU00335"/>
    </source>
</evidence>
<dbReference type="Gene3D" id="1.10.10.60">
    <property type="entry name" value="Homeodomain-like"/>
    <property type="match status" value="1"/>
</dbReference>
<keyword evidence="2 4" id="KW-0238">DNA-binding</keyword>
<protein>
    <submittedName>
        <fullName evidence="6">TetR/AcrR family transcriptional regulator</fullName>
    </submittedName>
</protein>
<dbReference type="PANTHER" id="PTHR30055:SF234">
    <property type="entry name" value="HTH-TYPE TRANSCRIPTIONAL REGULATOR BETI"/>
    <property type="match status" value="1"/>
</dbReference>
<comment type="caution">
    <text evidence="6">The sequence shown here is derived from an EMBL/GenBank/DDBJ whole genome shotgun (WGS) entry which is preliminary data.</text>
</comment>
<dbReference type="PANTHER" id="PTHR30055">
    <property type="entry name" value="HTH-TYPE TRANSCRIPTIONAL REGULATOR RUTR"/>
    <property type="match status" value="1"/>
</dbReference>
<dbReference type="InterPro" id="IPR009057">
    <property type="entry name" value="Homeodomain-like_sf"/>
</dbReference>
<sequence length="228" mass="24666">MGRPRAARGSSGAENKSSRTRARILVAAAQLLDRHGYAGTRLTEIAELASVQAPALYYYFPSRDALVEQVVLSGQATIIDHVVGVLSELPDDLPPIERVREAVAAHLRIVLETSDFSSAALRNASQLPEPIRAKLVEGQRTYSDIWRGLVVACAEAGQLAPDLDVGLARMFVLGALNWAPQWFDPDRGPVDDVIDTTQRFILHALTRGVPDDLRDAVAAQAPAGLEAR</sequence>
<keyword evidence="1" id="KW-0805">Transcription regulation</keyword>
<keyword evidence="3" id="KW-0804">Transcription</keyword>
<dbReference type="SUPFAM" id="SSF48498">
    <property type="entry name" value="Tetracyclin repressor-like, C-terminal domain"/>
    <property type="match status" value="1"/>
</dbReference>
<dbReference type="InterPro" id="IPR050109">
    <property type="entry name" value="HTH-type_TetR-like_transc_reg"/>
</dbReference>
<dbReference type="PRINTS" id="PR00455">
    <property type="entry name" value="HTHTETR"/>
</dbReference>
<evidence type="ECO:0000256" key="2">
    <source>
        <dbReference type="ARBA" id="ARBA00023125"/>
    </source>
</evidence>
<feature type="DNA-binding region" description="H-T-H motif" evidence="4">
    <location>
        <begin position="41"/>
        <end position="60"/>
    </location>
</feature>
<evidence type="ECO:0000313" key="7">
    <source>
        <dbReference type="Proteomes" id="UP001199469"/>
    </source>
</evidence>
<dbReference type="SUPFAM" id="SSF46689">
    <property type="entry name" value="Homeodomain-like"/>
    <property type="match status" value="1"/>
</dbReference>
<dbReference type="PROSITE" id="PS50977">
    <property type="entry name" value="HTH_TETR_2"/>
    <property type="match status" value="1"/>
</dbReference>
<dbReference type="Pfam" id="PF17932">
    <property type="entry name" value="TetR_C_24"/>
    <property type="match status" value="1"/>
</dbReference>
<proteinExistence type="predicted"/>
<evidence type="ECO:0000256" key="3">
    <source>
        <dbReference type="ARBA" id="ARBA00023163"/>
    </source>
</evidence>
<dbReference type="RefSeq" id="WP_230734700.1">
    <property type="nucleotide sequence ID" value="NZ_JAJNDB010000002.1"/>
</dbReference>
<evidence type="ECO:0000256" key="1">
    <source>
        <dbReference type="ARBA" id="ARBA00023015"/>
    </source>
</evidence>
<keyword evidence="7" id="KW-1185">Reference proteome</keyword>
<dbReference type="EMBL" id="JAJNDB010000002">
    <property type="protein sequence ID" value="MCD2194595.1"/>
    <property type="molecule type" value="Genomic_DNA"/>
</dbReference>
<dbReference type="InterPro" id="IPR036271">
    <property type="entry name" value="Tet_transcr_reg_TetR-rel_C_sf"/>
</dbReference>
<organism evidence="6 7">
    <name type="scientific">Actinomycetospora endophytica</name>
    <dbReference type="NCBI Taxonomy" id="2291215"/>
    <lineage>
        <taxon>Bacteria</taxon>
        <taxon>Bacillati</taxon>
        <taxon>Actinomycetota</taxon>
        <taxon>Actinomycetes</taxon>
        <taxon>Pseudonocardiales</taxon>
        <taxon>Pseudonocardiaceae</taxon>
        <taxon>Actinomycetospora</taxon>
    </lineage>
</organism>
<dbReference type="InterPro" id="IPR001647">
    <property type="entry name" value="HTH_TetR"/>
</dbReference>
<name>A0ABS8P8K0_9PSEU</name>
<gene>
    <name evidence="6" type="ORF">LQ327_14575</name>
</gene>
<feature type="domain" description="HTH tetR-type" evidence="5">
    <location>
        <begin position="18"/>
        <end position="78"/>
    </location>
</feature>
<dbReference type="Proteomes" id="UP001199469">
    <property type="component" value="Unassembled WGS sequence"/>
</dbReference>
<dbReference type="Pfam" id="PF00440">
    <property type="entry name" value="TetR_N"/>
    <property type="match status" value="1"/>
</dbReference>
<reference evidence="6 7" key="1">
    <citation type="submission" date="2021-11" db="EMBL/GenBank/DDBJ databases">
        <title>Draft genome sequence of Actinomycetospora sp. SF1 isolated from the rhizosphere soil.</title>
        <authorList>
            <person name="Duangmal K."/>
            <person name="Chantavorakit T."/>
        </authorList>
    </citation>
    <scope>NUCLEOTIDE SEQUENCE [LARGE SCALE GENOMIC DNA]</scope>
    <source>
        <strain evidence="6 7">TBRC 5722</strain>
    </source>
</reference>
<accession>A0ABS8P8K0</accession>
<evidence type="ECO:0000313" key="6">
    <source>
        <dbReference type="EMBL" id="MCD2194595.1"/>
    </source>
</evidence>